<comment type="caution">
    <text evidence="3">The sequence shown here is derived from an EMBL/GenBank/DDBJ whole genome shotgun (WGS) entry which is preliminary data.</text>
</comment>
<gene>
    <name evidence="3" type="ORF">N7Z68_09645</name>
</gene>
<dbReference type="PROSITE" id="PS51257">
    <property type="entry name" value="PROKAR_LIPOPROTEIN"/>
    <property type="match status" value="1"/>
</dbReference>
<evidence type="ECO:0000313" key="3">
    <source>
        <dbReference type="EMBL" id="MDE5413651.1"/>
    </source>
</evidence>
<feature type="region of interest" description="Disordered" evidence="1">
    <location>
        <begin position="22"/>
        <end position="56"/>
    </location>
</feature>
<dbReference type="RefSeq" id="WP_275118268.1">
    <property type="nucleotide sequence ID" value="NZ_JAOTPO010000005.1"/>
</dbReference>
<organism evidence="3 4">
    <name type="scientific">Alkalihalobacterium chitinilyticum</name>
    <dbReference type="NCBI Taxonomy" id="2980103"/>
    <lineage>
        <taxon>Bacteria</taxon>
        <taxon>Bacillati</taxon>
        <taxon>Bacillota</taxon>
        <taxon>Bacilli</taxon>
        <taxon>Bacillales</taxon>
        <taxon>Bacillaceae</taxon>
        <taxon>Alkalihalobacterium</taxon>
    </lineage>
</organism>
<feature type="signal peptide" evidence="2">
    <location>
        <begin position="1"/>
        <end position="18"/>
    </location>
</feature>
<keyword evidence="4" id="KW-1185">Reference proteome</keyword>
<keyword evidence="2" id="KW-0732">Signal</keyword>
<accession>A0ABT5VDW5</accession>
<evidence type="ECO:0000256" key="1">
    <source>
        <dbReference type="SAM" id="MobiDB-lite"/>
    </source>
</evidence>
<evidence type="ECO:0000313" key="4">
    <source>
        <dbReference type="Proteomes" id="UP001148125"/>
    </source>
</evidence>
<dbReference type="Proteomes" id="UP001148125">
    <property type="component" value="Unassembled WGS sequence"/>
</dbReference>
<evidence type="ECO:0008006" key="5">
    <source>
        <dbReference type="Google" id="ProtNLM"/>
    </source>
</evidence>
<dbReference type="EMBL" id="JAOTPO010000005">
    <property type="protein sequence ID" value="MDE5413651.1"/>
    <property type="molecule type" value="Genomic_DNA"/>
</dbReference>
<feature type="compositionally biased region" description="Acidic residues" evidence="1">
    <location>
        <begin position="42"/>
        <end position="56"/>
    </location>
</feature>
<protein>
    <recommendedName>
        <fullName evidence="5">Lipoprotein</fullName>
    </recommendedName>
</protein>
<feature type="chain" id="PRO_5047060526" description="Lipoprotein" evidence="2">
    <location>
        <begin position="19"/>
        <end position="217"/>
    </location>
</feature>
<proteinExistence type="predicted"/>
<evidence type="ECO:0000256" key="2">
    <source>
        <dbReference type="SAM" id="SignalP"/>
    </source>
</evidence>
<sequence length="217" mass="23796">MKKIKLFVAATLLIGALAACGTSTPEEEAQTPTDGEVVETPGEGEGEEPNDIEEPVNDDEEMILIPEMKELEIEVEGQIEKRIAHLEVSDLNYSLFVLEGYSLEAEEPGKDVLLMDYDNEFFVRIEPQGKGVNAEEIKNHIIEYAQGTVEEGRSVPLANVEYAVLEVVEDGATAIIHTAKDFNGNLFKFTMFLPGKEAAEGAEPSFWAMLDTISAGE</sequence>
<name>A0ABT5VDW5_9BACI</name>
<reference evidence="3" key="1">
    <citation type="submission" date="2024-05" db="EMBL/GenBank/DDBJ databases">
        <title>Alkalihalobacillus sp. strain MEB203 novel alkaliphilic bacterium from Lonar Lake, India.</title>
        <authorList>
            <person name="Joshi A."/>
            <person name="Thite S."/>
            <person name="Mengade P."/>
        </authorList>
    </citation>
    <scope>NUCLEOTIDE SEQUENCE</scope>
    <source>
        <strain evidence="3">MEB 203</strain>
    </source>
</reference>